<evidence type="ECO:0000256" key="4">
    <source>
        <dbReference type="ARBA" id="ARBA00022692"/>
    </source>
</evidence>
<evidence type="ECO:0000256" key="1">
    <source>
        <dbReference type="ARBA" id="ARBA00004571"/>
    </source>
</evidence>
<comment type="subcellular location">
    <subcellularLocation>
        <location evidence="1">Cell outer membrane</location>
        <topology evidence="1">Multi-pass membrane protein</topology>
    </subcellularLocation>
</comment>
<comment type="similarity">
    <text evidence="2">Belongs to the OmpP1/FadL family.</text>
</comment>
<protein>
    <submittedName>
        <fullName evidence="9">Membrane protein involved in aromatic hydrocarbon degradation</fullName>
    </submittedName>
</protein>
<dbReference type="PANTHER" id="PTHR35093">
    <property type="entry name" value="OUTER MEMBRANE PROTEIN NMB0088-RELATED"/>
    <property type="match status" value="1"/>
</dbReference>
<evidence type="ECO:0000313" key="9">
    <source>
        <dbReference type="EMBL" id="ACF13132.1"/>
    </source>
</evidence>
<proteinExistence type="inferred from homology"/>
<evidence type="ECO:0000256" key="7">
    <source>
        <dbReference type="ARBA" id="ARBA00023237"/>
    </source>
</evidence>
<evidence type="ECO:0000313" key="10">
    <source>
        <dbReference type="Proteomes" id="UP000001208"/>
    </source>
</evidence>
<gene>
    <name evidence="9" type="ordered locus">Ctha_0663</name>
</gene>
<feature type="signal peptide" evidence="8">
    <location>
        <begin position="1"/>
        <end position="21"/>
    </location>
</feature>
<feature type="chain" id="PRO_5002795832" evidence="8">
    <location>
        <begin position="22"/>
        <end position="439"/>
    </location>
</feature>
<keyword evidence="6" id="KW-0472">Membrane</keyword>
<sequence length="439" mass="48015">MISTKKLFWLVLLLVVSLTHAAYADGFKIGEQSVKASGMVNAFTAQADKPSAVYYNPAGITQLNGLQFETGVSAFSSSVTFKSAGTSYWGTNGETTSADDDVILVPHVYATYKLNECWSFGFGEYTNFGLGTTWPDDWEGRYITGGVNAEVKTINLKPVIAYQPLKNLSIAVGADIQNFEVTLEHKILNVDPTNSANVGKDLHAKLNGDSWNTGLNFAVLYWITENLKLGASYQTAIEQEIEGAVDISGTHVYAPLQTSLIGSHDATAKVELPPFFTMGLAWMYEKWTVEFDVEWVGWSTYDKLEVESPTLEAVTQKKISSTKNWEDSWAYKLGAQYGLTETLDLRAGVCYDAATAPLSTLDPLVPSQDRWLMSLGAGIELSNFTIDAAYVLVLDNADEFNNNVGNYAESFGKAYLGNVTGSFDSPKVSVFCLGLTYKL</sequence>
<dbReference type="SUPFAM" id="SSF56935">
    <property type="entry name" value="Porins"/>
    <property type="match status" value="1"/>
</dbReference>
<keyword evidence="3" id="KW-1134">Transmembrane beta strand</keyword>
<evidence type="ECO:0000256" key="6">
    <source>
        <dbReference type="ARBA" id="ARBA00023136"/>
    </source>
</evidence>
<dbReference type="Gene3D" id="2.40.160.60">
    <property type="entry name" value="Outer membrane protein transport protein (OMPP1/FadL/TodX)"/>
    <property type="match status" value="1"/>
</dbReference>
<dbReference type="KEGG" id="cts:Ctha_0663"/>
<dbReference type="GO" id="GO:0015483">
    <property type="term" value="F:long-chain fatty acid transporting porin activity"/>
    <property type="evidence" value="ECO:0007669"/>
    <property type="project" value="TreeGrafter"/>
</dbReference>
<dbReference type="RefSeq" id="WP_012499216.1">
    <property type="nucleotide sequence ID" value="NC_011026.1"/>
</dbReference>
<evidence type="ECO:0000256" key="5">
    <source>
        <dbReference type="ARBA" id="ARBA00022729"/>
    </source>
</evidence>
<keyword evidence="7" id="KW-0998">Cell outer membrane</keyword>
<dbReference type="EMBL" id="CP001100">
    <property type="protein sequence ID" value="ACF13132.1"/>
    <property type="molecule type" value="Genomic_DNA"/>
</dbReference>
<name>B3QVS5_CHLT3</name>
<dbReference type="PANTHER" id="PTHR35093:SF8">
    <property type="entry name" value="OUTER MEMBRANE PROTEIN NMB0088-RELATED"/>
    <property type="match status" value="1"/>
</dbReference>
<reference evidence="9 10" key="1">
    <citation type="submission" date="2008-06" db="EMBL/GenBank/DDBJ databases">
        <title>Complete sequence of Chloroherpeton thalassium ATCC 35110.</title>
        <authorList>
            <consortium name="US DOE Joint Genome Institute"/>
            <person name="Lucas S."/>
            <person name="Copeland A."/>
            <person name="Lapidus A."/>
            <person name="Glavina del Rio T."/>
            <person name="Dalin E."/>
            <person name="Tice H."/>
            <person name="Bruce D."/>
            <person name="Goodwin L."/>
            <person name="Pitluck S."/>
            <person name="Schmutz J."/>
            <person name="Larimer F."/>
            <person name="Land M."/>
            <person name="Hauser L."/>
            <person name="Kyrpides N."/>
            <person name="Mikhailova N."/>
            <person name="Liu Z."/>
            <person name="Li T."/>
            <person name="Zhao F."/>
            <person name="Overmann J."/>
            <person name="Bryant D.A."/>
            <person name="Richardson P."/>
        </authorList>
    </citation>
    <scope>NUCLEOTIDE SEQUENCE [LARGE SCALE GENOMIC DNA]</scope>
    <source>
        <strain evidence="10">ATCC 35110 / GB-78</strain>
    </source>
</reference>
<organism evidence="9 10">
    <name type="scientific">Chloroherpeton thalassium (strain ATCC 35110 / GB-78)</name>
    <dbReference type="NCBI Taxonomy" id="517418"/>
    <lineage>
        <taxon>Bacteria</taxon>
        <taxon>Pseudomonadati</taxon>
        <taxon>Chlorobiota</taxon>
        <taxon>Chlorobiia</taxon>
        <taxon>Chlorobiales</taxon>
        <taxon>Chloroherpetonaceae</taxon>
        <taxon>Chloroherpeton</taxon>
    </lineage>
</organism>
<evidence type="ECO:0000256" key="8">
    <source>
        <dbReference type="SAM" id="SignalP"/>
    </source>
</evidence>
<dbReference type="eggNOG" id="COG2067">
    <property type="taxonomic scope" value="Bacteria"/>
</dbReference>
<dbReference type="Proteomes" id="UP000001208">
    <property type="component" value="Chromosome"/>
</dbReference>
<dbReference type="STRING" id="517418.Ctha_0663"/>
<dbReference type="GO" id="GO:0009279">
    <property type="term" value="C:cell outer membrane"/>
    <property type="evidence" value="ECO:0007669"/>
    <property type="project" value="UniProtKB-SubCell"/>
</dbReference>
<accession>B3QVS5</accession>
<dbReference type="AlphaFoldDB" id="B3QVS5"/>
<dbReference type="OrthoDB" id="9922at2"/>
<keyword evidence="4" id="KW-0812">Transmembrane</keyword>
<dbReference type="InterPro" id="IPR005017">
    <property type="entry name" value="OMPP1/FadL/TodX"/>
</dbReference>
<dbReference type="Pfam" id="PF03349">
    <property type="entry name" value="Toluene_X"/>
    <property type="match status" value="1"/>
</dbReference>
<evidence type="ECO:0000256" key="3">
    <source>
        <dbReference type="ARBA" id="ARBA00022452"/>
    </source>
</evidence>
<keyword evidence="10" id="KW-1185">Reference proteome</keyword>
<dbReference type="HOGENOM" id="CLU_035981_2_1_10"/>
<keyword evidence="5 8" id="KW-0732">Signal</keyword>
<evidence type="ECO:0000256" key="2">
    <source>
        <dbReference type="ARBA" id="ARBA00008163"/>
    </source>
</evidence>